<dbReference type="RefSeq" id="WP_128214751.1">
    <property type="nucleotide sequence ID" value="NZ_CP025746.1"/>
</dbReference>
<sequence length="147" mass="16928">MKYGLDIENKDISSFVNDMLMKNGHATVNFTFDKNMKFGEMLFKKALLANQTRVDLYLNIKDEVKDVDVIDVYVSNEDELLTFLHIFKRKMEEIGFQEVCIRDGSELYLCKKVEAPTVIMNIKSHLIDISKGEFCKALSECLINISS</sequence>
<reference evidence="1 2" key="1">
    <citation type="submission" date="2018-01" db="EMBL/GenBank/DDBJ databases">
        <title>Genome Sequencing and Assembly of Anaerobacter polyendosporus strain CT4.</title>
        <authorList>
            <person name="Tachaapaikoon C."/>
            <person name="Sutheeworapong S."/>
            <person name="Jenjaroenpun P."/>
            <person name="Wongsurawat T."/>
            <person name="Nookeaw I."/>
            <person name="Cheawchanlertfa P."/>
            <person name="Kosugi A."/>
            <person name="Cheevadhanarak S."/>
            <person name="Ratanakhanokchai K."/>
        </authorList>
    </citation>
    <scope>NUCLEOTIDE SEQUENCE [LARGE SCALE GENOMIC DNA]</scope>
    <source>
        <strain evidence="1 2">CT4</strain>
    </source>
</reference>
<evidence type="ECO:0000313" key="2">
    <source>
        <dbReference type="Proteomes" id="UP000286268"/>
    </source>
</evidence>
<gene>
    <name evidence="1" type="ORF">C1I91_21730</name>
</gene>
<dbReference type="AlphaFoldDB" id="A0A3R5X418"/>
<dbReference type="OrthoDB" id="1929132at2"/>
<name>A0A3R5X418_9CLOT</name>
<dbReference type="EMBL" id="CP025746">
    <property type="protein sequence ID" value="QAA34030.1"/>
    <property type="molecule type" value="Genomic_DNA"/>
</dbReference>
<proteinExistence type="predicted"/>
<dbReference type="KEGG" id="cmah:C1I91_21730"/>
<accession>A0A3R5X418</accession>
<evidence type="ECO:0000313" key="1">
    <source>
        <dbReference type="EMBL" id="QAA34030.1"/>
    </source>
</evidence>
<organism evidence="1 2">
    <name type="scientific">Clostridium manihotivorum</name>
    <dbReference type="NCBI Taxonomy" id="2320868"/>
    <lineage>
        <taxon>Bacteria</taxon>
        <taxon>Bacillati</taxon>
        <taxon>Bacillota</taxon>
        <taxon>Clostridia</taxon>
        <taxon>Eubacteriales</taxon>
        <taxon>Clostridiaceae</taxon>
        <taxon>Clostridium</taxon>
    </lineage>
</organism>
<keyword evidence="2" id="KW-1185">Reference proteome</keyword>
<protein>
    <submittedName>
        <fullName evidence="1">Uncharacterized protein</fullName>
    </submittedName>
</protein>
<dbReference type="Proteomes" id="UP000286268">
    <property type="component" value="Chromosome"/>
</dbReference>